<dbReference type="Proteomes" id="UP000032737">
    <property type="component" value="Chromosome"/>
</dbReference>
<dbReference type="OrthoDB" id="9770965at2"/>
<evidence type="ECO:0000256" key="4">
    <source>
        <dbReference type="PROSITE-ProRule" id="PRU01161"/>
    </source>
</evidence>
<feature type="compositionally biased region" description="Basic residues" evidence="5">
    <location>
        <begin position="310"/>
        <end position="324"/>
    </location>
</feature>
<dbReference type="KEGG" id="abra:BN85310360"/>
<evidence type="ECO:0000256" key="5">
    <source>
        <dbReference type="SAM" id="MobiDB-lite"/>
    </source>
</evidence>
<dbReference type="GO" id="GO:0016787">
    <property type="term" value="F:hydrolase activity"/>
    <property type="evidence" value="ECO:0007669"/>
    <property type="project" value="UniProtKB-UniRule"/>
</dbReference>
<dbReference type="SUPFAM" id="SSF52151">
    <property type="entry name" value="FabD/lysophospholipase-like"/>
    <property type="match status" value="1"/>
</dbReference>
<protein>
    <submittedName>
        <fullName evidence="7">Putative patatin-like protein</fullName>
    </submittedName>
</protein>
<dbReference type="InterPro" id="IPR016035">
    <property type="entry name" value="Acyl_Trfase/lysoPLipase"/>
</dbReference>
<sequence length="331" mass="37787">MKPKVGLMLGGGGAKGGYQLGVIKALQEEKLLDNIDCIAGTSIGAINGLLIATLKDADKIYETWVYAQEKQKEVKGFTRFKEDKRGLFSLDVLRDVFRKTIDIKKLENSPIDLYVVTSKLINPKLIASQIRTSNYEKCVFRINDAQDAMDKVIASASIPLYFGPTQIGLEFHVDGGVVDNNPIDVLIDAGCEVILTVPLDHGFDPSIYRHKNVMIINLTDLSVFQKVSILDAYDIIRFDQTHINEKANYGYFVAKDVISKLRDLNLLKKGLILNYNENFVKPTRYIYFDVPLETYEKVQKLKEERVIKRKEQKKRQKYQKKLNKKMKEDNQ</sequence>
<dbReference type="EMBL" id="FO681348">
    <property type="protein sequence ID" value="CCV66057.1"/>
    <property type="molecule type" value="Genomic_DNA"/>
</dbReference>
<evidence type="ECO:0000313" key="7">
    <source>
        <dbReference type="EMBL" id="CCV66057.1"/>
    </source>
</evidence>
<name>U4KNU3_9MOLU</name>
<accession>U4KNU3</accession>
<dbReference type="InterPro" id="IPR050301">
    <property type="entry name" value="NTE"/>
</dbReference>
<dbReference type="Gene3D" id="3.40.1090.10">
    <property type="entry name" value="Cytosolic phospholipase A2 catalytic domain"/>
    <property type="match status" value="1"/>
</dbReference>
<evidence type="ECO:0000313" key="8">
    <source>
        <dbReference type="Proteomes" id="UP000032737"/>
    </source>
</evidence>
<dbReference type="PROSITE" id="PS51635">
    <property type="entry name" value="PNPLA"/>
    <property type="match status" value="1"/>
</dbReference>
<dbReference type="PANTHER" id="PTHR14226:SF57">
    <property type="entry name" value="BLR7027 PROTEIN"/>
    <property type="match status" value="1"/>
</dbReference>
<keyword evidence="3 4" id="KW-0443">Lipid metabolism</keyword>
<keyword evidence="2 4" id="KW-0442">Lipid degradation</keyword>
<dbReference type="HOGENOM" id="CLU_846290_0_0_14"/>
<feature type="active site" description="Nucleophile" evidence="4">
    <location>
        <position position="42"/>
    </location>
</feature>
<evidence type="ECO:0000259" key="6">
    <source>
        <dbReference type="PROSITE" id="PS51635"/>
    </source>
</evidence>
<evidence type="ECO:0000256" key="3">
    <source>
        <dbReference type="ARBA" id="ARBA00023098"/>
    </source>
</evidence>
<dbReference type="STRING" id="61635.BN85310360"/>
<dbReference type="GO" id="GO:0016042">
    <property type="term" value="P:lipid catabolic process"/>
    <property type="evidence" value="ECO:0007669"/>
    <property type="project" value="UniProtKB-UniRule"/>
</dbReference>
<gene>
    <name evidence="7" type="ORF">BN85310360</name>
</gene>
<dbReference type="PANTHER" id="PTHR14226">
    <property type="entry name" value="NEUROPATHY TARGET ESTERASE/SWISS CHEESE D.MELANOGASTER"/>
    <property type="match status" value="1"/>
</dbReference>
<feature type="short sequence motif" description="GXGXXG" evidence="4">
    <location>
        <begin position="11"/>
        <end position="16"/>
    </location>
</feature>
<evidence type="ECO:0000256" key="2">
    <source>
        <dbReference type="ARBA" id="ARBA00022963"/>
    </source>
</evidence>
<dbReference type="RefSeq" id="WP_030004919.1">
    <property type="nucleotide sequence ID" value="NC_022549.1"/>
</dbReference>
<feature type="short sequence motif" description="GXSXG" evidence="4">
    <location>
        <begin position="40"/>
        <end position="44"/>
    </location>
</feature>
<keyword evidence="8" id="KW-1185">Reference proteome</keyword>
<organism evidence="7 8">
    <name type="scientific">Acholeplasma brassicae</name>
    <dbReference type="NCBI Taxonomy" id="61635"/>
    <lineage>
        <taxon>Bacteria</taxon>
        <taxon>Bacillati</taxon>
        <taxon>Mycoplasmatota</taxon>
        <taxon>Mollicutes</taxon>
        <taxon>Acholeplasmatales</taxon>
        <taxon>Acholeplasmataceae</taxon>
        <taxon>Acholeplasma</taxon>
    </lineage>
</organism>
<keyword evidence="1 4" id="KW-0378">Hydrolase</keyword>
<feature type="region of interest" description="Disordered" evidence="5">
    <location>
        <begin position="310"/>
        <end position="331"/>
    </location>
</feature>
<feature type="domain" description="PNPLA" evidence="6">
    <location>
        <begin position="7"/>
        <end position="187"/>
    </location>
</feature>
<proteinExistence type="predicted"/>
<dbReference type="AlphaFoldDB" id="U4KNU3"/>
<feature type="active site" description="Proton acceptor" evidence="4">
    <location>
        <position position="174"/>
    </location>
</feature>
<dbReference type="InterPro" id="IPR002641">
    <property type="entry name" value="PNPLA_dom"/>
</dbReference>
<reference evidence="7 8" key="1">
    <citation type="journal article" date="2013" name="J. Mol. Microbiol. Biotechnol.">
        <title>Analysis of the Complete Genomes of Acholeplasma brassicae , A. palmae and A. laidlawii and Their Comparison to the Obligate Parasites from ' Candidatus Phytoplasma'.</title>
        <authorList>
            <person name="Kube M."/>
            <person name="Siewert C."/>
            <person name="Migdoll A.M."/>
            <person name="Duduk B."/>
            <person name="Holz S."/>
            <person name="Rabus R."/>
            <person name="Seemuller E."/>
            <person name="Mitrovic J."/>
            <person name="Muller I."/>
            <person name="Buttner C."/>
            <person name="Reinhardt R."/>
        </authorList>
    </citation>
    <scope>NUCLEOTIDE SEQUENCE [LARGE SCALE GENOMIC DNA]</scope>
    <source>
        <strain evidence="8">0502</strain>
    </source>
</reference>
<evidence type="ECO:0000256" key="1">
    <source>
        <dbReference type="ARBA" id="ARBA00022801"/>
    </source>
</evidence>
<feature type="short sequence motif" description="DGA/G" evidence="4">
    <location>
        <begin position="174"/>
        <end position="176"/>
    </location>
</feature>
<dbReference type="Pfam" id="PF01734">
    <property type="entry name" value="Patatin"/>
    <property type="match status" value="1"/>
</dbReference>